<dbReference type="InterPro" id="IPR050390">
    <property type="entry name" value="C5-Methyltransferase"/>
</dbReference>
<keyword evidence="4 7" id="KW-0949">S-adenosyl-L-methionine</keyword>
<dbReference type="PANTHER" id="PTHR10629:SF52">
    <property type="entry name" value="DNA (CYTOSINE-5)-METHYLTRANSFERASE 1"/>
    <property type="match status" value="1"/>
</dbReference>
<evidence type="ECO:0000256" key="6">
    <source>
        <dbReference type="ARBA" id="ARBA00047422"/>
    </source>
</evidence>
<dbReference type="AlphaFoldDB" id="A0A6I5KQP1"/>
<evidence type="ECO:0000256" key="1">
    <source>
        <dbReference type="ARBA" id="ARBA00011975"/>
    </source>
</evidence>
<organism evidence="9 10">
    <name type="scientific">Flagellimonas sediminis</name>
    <dbReference type="NCBI Taxonomy" id="2696468"/>
    <lineage>
        <taxon>Bacteria</taxon>
        <taxon>Pseudomonadati</taxon>
        <taxon>Bacteroidota</taxon>
        <taxon>Flavobacteriia</taxon>
        <taxon>Flavobacteriales</taxon>
        <taxon>Flavobacteriaceae</taxon>
        <taxon>Flagellimonas</taxon>
    </lineage>
</organism>
<feature type="active site" evidence="7">
    <location>
        <position position="135"/>
    </location>
</feature>
<comment type="catalytic activity">
    <reaction evidence="6">
        <text>a 2'-deoxycytidine in DNA + S-adenosyl-L-methionine = a 5-methyl-2'-deoxycytidine in DNA + S-adenosyl-L-homocysteine + H(+)</text>
        <dbReference type="Rhea" id="RHEA:13681"/>
        <dbReference type="Rhea" id="RHEA-COMP:11369"/>
        <dbReference type="Rhea" id="RHEA-COMP:11370"/>
        <dbReference type="ChEBI" id="CHEBI:15378"/>
        <dbReference type="ChEBI" id="CHEBI:57856"/>
        <dbReference type="ChEBI" id="CHEBI:59789"/>
        <dbReference type="ChEBI" id="CHEBI:85452"/>
        <dbReference type="ChEBI" id="CHEBI:85454"/>
        <dbReference type="EC" id="2.1.1.37"/>
    </reaction>
</comment>
<dbReference type="GO" id="GO:0009307">
    <property type="term" value="P:DNA restriction-modification system"/>
    <property type="evidence" value="ECO:0007669"/>
    <property type="project" value="UniProtKB-KW"/>
</dbReference>
<evidence type="ECO:0000256" key="3">
    <source>
        <dbReference type="ARBA" id="ARBA00022679"/>
    </source>
</evidence>
<reference evidence="9 10" key="1">
    <citation type="submission" date="2020-01" db="EMBL/GenBank/DDBJ databases">
        <title>Muricauda sediminis sp.nov. 40Bstr401.</title>
        <authorList>
            <person name="Xue Z."/>
            <person name="Zhu S."/>
            <person name="Ren N."/>
            <person name="Chen T."/>
            <person name="Chen X."/>
            <person name="Chen J."/>
            <person name="Yang J."/>
        </authorList>
    </citation>
    <scope>NUCLEOTIDE SEQUENCE [LARGE SCALE GENOMIC DNA]</scope>
    <source>
        <strain evidence="9 10">40Bstr401</strain>
    </source>
</reference>
<dbReference type="InterPro" id="IPR029063">
    <property type="entry name" value="SAM-dependent_MTases_sf"/>
</dbReference>
<dbReference type="RefSeq" id="WP_163634510.1">
    <property type="nucleotide sequence ID" value="NZ_JAAAMI010000003.1"/>
</dbReference>
<gene>
    <name evidence="9" type="primary">dcm</name>
    <name evidence="9" type="ORF">GTK07_07065</name>
</gene>
<evidence type="ECO:0000313" key="9">
    <source>
        <dbReference type="EMBL" id="NDV43086.1"/>
    </source>
</evidence>
<comment type="caution">
    <text evidence="9">The sequence shown here is derived from an EMBL/GenBank/DDBJ whole genome shotgun (WGS) entry which is preliminary data.</text>
</comment>
<dbReference type="InterPro" id="IPR001525">
    <property type="entry name" value="C5_MeTfrase"/>
</dbReference>
<comment type="similarity">
    <text evidence="7 8">Belongs to the class I-like SAM-binding methyltransferase superfamily. C5-methyltransferase family.</text>
</comment>
<dbReference type="PRINTS" id="PR00105">
    <property type="entry name" value="C5METTRFRASE"/>
</dbReference>
<dbReference type="EC" id="2.1.1.37" evidence="1"/>
<evidence type="ECO:0000256" key="7">
    <source>
        <dbReference type="PROSITE-ProRule" id="PRU01016"/>
    </source>
</evidence>
<dbReference type="Gene3D" id="3.90.120.10">
    <property type="entry name" value="DNA Methylase, subunit A, domain 2"/>
    <property type="match status" value="1"/>
</dbReference>
<dbReference type="Proteomes" id="UP000468707">
    <property type="component" value="Unassembled WGS sequence"/>
</dbReference>
<dbReference type="NCBIfam" id="TIGR00675">
    <property type="entry name" value="dcm"/>
    <property type="match status" value="1"/>
</dbReference>
<dbReference type="SUPFAM" id="SSF53335">
    <property type="entry name" value="S-adenosyl-L-methionine-dependent methyltransferases"/>
    <property type="match status" value="1"/>
</dbReference>
<dbReference type="PANTHER" id="PTHR10629">
    <property type="entry name" value="CYTOSINE-SPECIFIC METHYLTRANSFERASE"/>
    <property type="match status" value="1"/>
</dbReference>
<dbReference type="EMBL" id="JAAAMI010000003">
    <property type="protein sequence ID" value="NDV43086.1"/>
    <property type="molecule type" value="Genomic_DNA"/>
</dbReference>
<dbReference type="Pfam" id="PF00145">
    <property type="entry name" value="DNA_methylase"/>
    <property type="match status" value="1"/>
</dbReference>
<protein>
    <recommendedName>
        <fullName evidence="1">DNA (cytosine-5-)-methyltransferase</fullName>
        <ecNumber evidence="1">2.1.1.37</ecNumber>
    </recommendedName>
</protein>
<evidence type="ECO:0000256" key="8">
    <source>
        <dbReference type="RuleBase" id="RU000416"/>
    </source>
</evidence>
<dbReference type="GO" id="GO:0003677">
    <property type="term" value="F:DNA binding"/>
    <property type="evidence" value="ECO:0007669"/>
    <property type="project" value="TreeGrafter"/>
</dbReference>
<keyword evidence="10" id="KW-1185">Reference proteome</keyword>
<keyword evidence="5" id="KW-0680">Restriction system</keyword>
<dbReference type="GO" id="GO:0003886">
    <property type="term" value="F:DNA (cytosine-5-)-methyltransferase activity"/>
    <property type="evidence" value="ECO:0007669"/>
    <property type="project" value="UniProtKB-EC"/>
</dbReference>
<evidence type="ECO:0000256" key="4">
    <source>
        <dbReference type="ARBA" id="ARBA00022691"/>
    </source>
</evidence>
<keyword evidence="2 7" id="KW-0489">Methyltransferase</keyword>
<dbReference type="GO" id="GO:0044027">
    <property type="term" value="P:negative regulation of gene expression via chromosomal CpG island methylation"/>
    <property type="evidence" value="ECO:0007669"/>
    <property type="project" value="TreeGrafter"/>
</dbReference>
<proteinExistence type="inferred from homology"/>
<evidence type="ECO:0000256" key="2">
    <source>
        <dbReference type="ARBA" id="ARBA00022603"/>
    </source>
</evidence>
<evidence type="ECO:0000313" key="10">
    <source>
        <dbReference type="Proteomes" id="UP000468707"/>
    </source>
</evidence>
<sequence length="523" mass="60142">MKVPVIDIFAGPGGLGEGFSSILENGQKVFDIKLSIEKDENAHKTLLLRSFFRQFAESDLPKEYYDVLREENLIKRDEKMNDLFDAHPKQYNFASSEAWRAELGSEKFPERLIDQRIQNGIGKTRDWVLIGGPPCQAYSLAGRSRVGGIDESDHRVYLYRQYLRIIAKFHPKVFVMENVKGLLSAKVGKESVFDWIKRDLNNPSKLFPEFDSPSYKVYSLSTVPETFDKNGNPVYSKDSDYLIKSEEFGIPQKRHRVILLGVRQDLEAKPSVLSKSEFPIELKSVIGDLPKIRSGLNRKFVRSYPAGGKKKRVYEKVKDDFETWSDVVTGYKDLILSWNGFKKTNRNQDIGFLNIGSEYIPCTTPSSKNPLYNWYRDPKLQGTCNHISRSHLTQDLMRYMFSSLYAAKYKRFPRLSEYTMHSSELIPDHKSAVTGKFADRFRVQLPNEPATTITSHISKDGHYFIHYDPLQCRSLTVREAARIQTFPDNYLFCGSRTAQYHQVGNAVPPYLAYQIAQIVKTLI</sequence>
<name>A0A6I5KQP1_9FLAO</name>
<dbReference type="GO" id="GO:0032259">
    <property type="term" value="P:methylation"/>
    <property type="evidence" value="ECO:0007669"/>
    <property type="project" value="UniProtKB-KW"/>
</dbReference>
<accession>A0A6I5KQP1</accession>
<dbReference type="Gene3D" id="3.40.50.150">
    <property type="entry name" value="Vaccinia Virus protein VP39"/>
    <property type="match status" value="1"/>
</dbReference>
<evidence type="ECO:0000256" key="5">
    <source>
        <dbReference type="ARBA" id="ARBA00022747"/>
    </source>
</evidence>
<dbReference type="PROSITE" id="PS51679">
    <property type="entry name" value="SAM_MT_C5"/>
    <property type="match status" value="1"/>
</dbReference>
<keyword evidence="3 7" id="KW-0808">Transferase</keyword>